<organism evidence="1 2">
    <name type="scientific">Ursus americanus</name>
    <name type="common">American black bear</name>
    <name type="synonym">Euarctos americanus</name>
    <dbReference type="NCBI Taxonomy" id="9643"/>
    <lineage>
        <taxon>Eukaryota</taxon>
        <taxon>Metazoa</taxon>
        <taxon>Chordata</taxon>
        <taxon>Craniata</taxon>
        <taxon>Vertebrata</taxon>
        <taxon>Euteleostomi</taxon>
        <taxon>Mammalia</taxon>
        <taxon>Eutheria</taxon>
        <taxon>Laurasiatheria</taxon>
        <taxon>Carnivora</taxon>
        <taxon>Caniformia</taxon>
        <taxon>Ursidae</taxon>
        <taxon>Ursus</taxon>
    </lineage>
</organism>
<sequence>IITEQTGSDISWNFIKTKMQLLHESLFLIEEVKTNWTTASRSQNLLPEDTYSNFHVFVENLSQEIVTKDIKSSHSPTEGMPDTWVIRDTATGKIHRAPTLVLSFCMLYN</sequence>
<proteinExistence type="predicted"/>
<evidence type="ECO:0000313" key="1">
    <source>
        <dbReference type="Ensembl" id="ENSUAMP00000035187.1"/>
    </source>
</evidence>
<dbReference type="AlphaFoldDB" id="A0A452SQU2"/>
<reference evidence="1" key="2">
    <citation type="submission" date="2025-08" db="UniProtKB">
        <authorList>
            <consortium name="Ensembl"/>
        </authorList>
    </citation>
    <scope>IDENTIFICATION</scope>
</reference>
<protein>
    <submittedName>
        <fullName evidence="1">Uncharacterized protein</fullName>
    </submittedName>
</protein>
<dbReference type="STRING" id="9643.ENSUAMP00000035187"/>
<accession>A0A452SQU2</accession>
<evidence type="ECO:0000313" key="2">
    <source>
        <dbReference type="Proteomes" id="UP000291022"/>
    </source>
</evidence>
<keyword evidence="2" id="KW-1185">Reference proteome</keyword>
<reference evidence="1" key="3">
    <citation type="submission" date="2025-09" db="UniProtKB">
        <authorList>
            <consortium name="Ensembl"/>
        </authorList>
    </citation>
    <scope>IDENTIFICATION</scope>
</reference>
<dbReference type="Proteomes" id="UP000291022">
    <property type="component" value="Unassembled WGS sequence"/>
</dbReference>
<reference evidence="2" key="1">
    <citation type="submission" date="2016-06" db="EMBL/GenBank/DDBJ databases">
        <title>De novo assembly and RNA-Seq shows season-dependent expression and editing in black bear kidneys.</title>
        <authorList>
            <person name="Korstanje R."/>
            <person name="Srivastava A."/>
            <person name="Sarsani V.K."/>
            <person name="Sheehan S.M."/>
            <person name="Seger R.L."/>
            <person name="Barter M.E."/>
            <person name="Lindqvist C."/>
            <person name="Brody L.C."/>
            <person name="Mullikin J.C."/>
        </authorList>
    </citation>
    <scope>NUCLEOTIDE SEQUENCE [LARGE SCALE GENOMIC DNA]</scope>
</reference>
<dbReference type="Ensembl" id="ENSUAMT00000039168.1">
    <property type="protein sequence ID" value="ENSUAMP00000035187.1"/>
    <property type="gene ID" value="ENSUAMG00000026721.1"/>
</dbReference>
<name>A0A452SQU2_URSAM</name>